<evidence type="ECO:0000313" key="1">
    <source>
        <dbReference type="EMBL" id="CAL16854.1"/>
    </source>
</evidence>
<organism evidence="1 2">
    <name type="scientific">Alcanivorax borkumensis (strain ATCC 700651 / DSM 11573 / NCIMB 13689 / SK2)</name>
    <dbReference type="NCBI Taxonomy" id="393595"/>
    <lineage>
        <taxon>Bacteria</taxon>
        <taxon>Pseudomonadati</taxon>
        <taxon>Pseudomonadota</taxon>
        <taxon>Gammaproteobacteria</taxon>
        <taxon>Oceanospirillales</taxon>
        <taxon>Alcanivoracaceae</taxon>
        <taxon>Alcanivorax</taxon>
    </lineage>
</organism>
<gene>
    <name evidence="1" type="ordered locus">ABO_1406</name>
</gene>
<accession>Q0VPP4</accession>
<keyword evidence="2" id="KW-1185">Reference proteome</keyword>
<proteinExistence type="predicted"/>
<name>Q0VPP4_ALCBS</name>
<protein>
    <submittedName>
        <fullName evidence="1">Uncharacterized protein</fullName>
    </submittedName>
</protein>
<dbReference type="Proteomes" id="UP000008871">
    <property type="component" value="Chromosome"/>
</dbReference>
<dbReference type="STRING" id="393595.ABO_1406"/>
<dbReference type="HOGENOM" id="CLU_859535_0_0_6"/>
<reference evidence="1 2" key="1">
    <citation type="journal article" date="2006" name="Nat. Biotechnol.">
        <title>Genome sequence of the ubiquitous hydrocarbon-degrading marine bacterium Alcanivorax borkumensis.</title>
        <authorList>
            <person name="Schneiker S."/>
            <person name="Martins dos Santos V.A.P."/>
            <person name="Bartels D."/>
            <person name="Bekel T."/>
            <person name="Brecht M."/>
            <person name="Buhrmester J."/>
            <person name="Chernikova T.N."/>
            <person name="Denaro R."/>
            <person name="Ferrer M."/>
            <person name="Gertler C."/>
            <person name="Goesmann A."/>
            <person name="Golyshina O.V."/>
            <person name="Kaminski F."/>
            <person name="Khachane A.N."/>
            <person name="Lang S."/>
            <person name="Linke B."/>
            <person name="McHardy A.C."/>
            <person name="Meyer F."/>
            <person name="Nechitaylo T."/>
            <person name="Puehler A."/>
            <person name="Regenhardt D."/>
            <person name="Rupp O."/>
            <person name="Sabirova J.S."/>
            <person name="Selbitschka W."/>
            <person name="Yakimov M.M."/>
            <person name="Timmis K.N."/>
            <person name="Vorhoelter F.-J."/>
            <person name="Weidner S."/>
            <person name="Kaiser O."/>
            <person name="Golyshin P.N."/>
        </authorList>
    </citation>
    <scope>NUCLEOTIDE SEQUENCE [LARGE SCALE GENOMIC DNA]</scope>
    <source>
        <strain evidence="2">ATCC 700651 / DSM 11573 / NCIMB 13689 / SK2</strain>
    </source>
</reference>
<dbReference type="EMBL" id="AM286690">
    <property type="protein sequence ID" value="CAL16854.1"/>
    <property type="molecule type" value="Genomic_DNA"/>
</dbReference>
<sequence length="323" mass="36457">MMSRWSQIACLFLFLLVYFPVQASEVLRQLRADLAQGQLNVLLLRQDIVRLPTVAIKPWVKAQSIDRFAITGFNENDRRFAARVRLHFPDGDISFLRLEGMAANPYTLTDWYDYSSGLQLTALLEKRRWLQSERGKAFLAQLGAAPGLPDLANLAEGRPAALKLWLTQCLGKPCERVAAAHQLESEQPMIWLLRRGIASGDMGQYQQQHNVLINALGDDAYLWWLEGQYALSYQQCGWLAGPLRTAWQRHQEVVPLADVALQCTLTETPKATNFGTALTQQLSIETIMGSVNAFFAAHNRPLPKAWRQWAQSHSEASLSSHQE</sequence>
<evidence type="ECO:0000313" key="2">
    <source>
        <dbReference type="Proteomes" id="UP000008871"/>
    </source>
</evidence>
<dbReference type="KEGG" id="abo:ABO_1406"/>
<dbReference type="AlphaFoldDB" id="Q0VPP4"/>